<evidence type="ECO:0008006" key="3">
    <source>
        <dbReference type="Google" id="ProtNLM"/>
    </source>
</evidence>
<keyword evidence="2" id="KW-1185">Reference proteome</keyword>
<dbReference type="Proteomes" id="UP001159363">
    <property type="component" value="Chromosome 2"/>
</dbReference>
<gene>
    <name evidence="1" type="ORF">PR048_006066</name>
</gene>
<name>A0ABQ9IC39_9NEOP</name>
<evidence type="ECO:0000313" key="1">
    <source>
        <dbReference type="EMBL" id="KAJ8893468.1"/>
    </source>
</evidence>
<organism evidence="1 2">
    <name type="scientific">Dryococelus australis</name>
    <dbReference type="NCBI Taxonomy" id="614101"/>
    <lineage>
        <taxon>Eukaryota</taxon>
        <taxon>Metazoa</taxon>
        <taxon>Ecdysozoa</taxon>
        <taxon>Arthropoda</taxon>
        <taxon>Hexapoda</taxon>
        <taxon>Insecta</taxon>
        <taxon>Pterygota</taxon>
        <taxon>Neoptera</taxon>
        <taxon>Polyneoptera</taxon>
        <taxon>Phasmatodea</taxon>
        <taxon>Verophasmatodea</taxon>
        <taxon>Anareolatae</taxon>
        <taxon>Phasmatidae</taxon>
        <taxon>Eurycanthinae</taxon>
        <taxon>Dryococelus</taxon>
    </lineage>
</organism>
<accession>A0ABQ9IC39</accession>
<protein>
    <recommendedName>
        <fullName evidence="3">DDE Tnp4 domain-containing protein</fullName>
    </recommendedName>
</protein>
<evidence type="ECO:0000313" key="2">
    <source>
        <dbReference type="Proteomes" id="UP001159363"/>
    </source>
</evidence>
<reference evidence="1 2" key="1">
    <citation type="submission" date="2023-02" db="EMBL/GenBank/DDBJ databases">
        <title>LHISI_Scaffold_Assembly.</title>
        <authorList>
            <person name="Stuart O.P."/>
            <person name="Cleave R."/>
            <person name="Magrath M.J.L."/>
            <person name="Mikheyev A.S."/>
        </authorList>
    </citation>
    <scope>NUCLEOTIDE SEQUENCE [LARGE SCALE GENOMIC DNA]</scope>
    <source>
        <strain evidence="1">Daus_M_001</strain>
        <tissue evidence="1">Leg muscle</tissue>
    </source>
</reference>
<dbReference type="EMBL" id="JARBHB010000002">
    <property type="protein sequence ID" value="KAJ8893468.1"/>
    <property type="molecule type" value="Genomic_DNA"/>
</dbReference>
<comment type="caution">
    <text evidence="1">The sequence shown here is derived from an EMBL/GenBank/DDBJ whole genome shotgun (WGS) entry which is preliminary data.</text>
</comment>
<proteinExistence type="predicted"/>
<sequence length="123" mass="14387">MLLRNLEIFHRAINVEPDFAETIIKTCCLLHNFVRERDGVKFKDTLTVRGFAEGMPVDNCNPGNNARCTRAILTDYFMNEGHVHTQHLLVEWSLVYWVVIGRRRHRRTTTPVARLQRRVKATI</sequence>